<dbReference type="InterPro" id="IPR051535">
    <property type="entry name" value="Siderophore_ABC-ATPase"/>
</dbReference>
<dbReference type="EMBL" id="CP021422">
    <property type="protein sequence ID" value="ASB41612.1"/>
    <property type="molecule type" value="Genomic_DNA"/>
</dbReference>
<evidence type="ECO:0000259" key="10">
    <source>
        <dbReference type="PROSITE" id="PS50893"/>
    </source>
</evidence>
<dbReference type="SMART" id="SM00382">
    <property type="entry name" value="AAA"/>
    <property type="match status" value="1"/>
</dbReference>
<evidence type="ECO:0000256" key="2">
    <source>
        <dbReference type="ARBA" id="ARBA00022448"/>
    </source>
</evidence>
<accession>A0A1Z2XT22</accession>
<reference evidence="11" key="1">
    <citation type="journal article" date="2017" name="Genome Announc.">
        <title>High-Quality Whole-Genome Sequences of the Oligo-Mouse-Microbiota Bacterial Community.</title>
        <authorList>
            <person name="Garzetti D."/>
            <person name="Brugiroux S."/>
            <person name="Bunk B."/>
            <person name="Pukall R."/>
            <person name="McCoy K.D."/>
            <person name="Macpherson A.J."/>
            <person name="Stecher B."/>
        </authorList>
    </citation>
    <scope>NUCLEOTIDE SEQUENCE</scope>
    <source>
        <strain evidence="11">KB18</strain>
    </source>
</reference>
<evidence type="ECO:0000313" key="12">
    <source>
        <dbReference type="EMBL" id="QQR30871.1"/>
    </source>
</evidence>
<dbReference type="RefSeq" id="WP_066539588.1">
    <property type="nucleotide sequence ID" value="NZ_CP021422.1"/>
</dbReference>
<keyword evidence="2" id="KW-0813">Transport</keyword>
<evidence type="ECO:0000256" key="6">
    <source>
        <dbReference type="ARBA" id="ARBA00022840"/>
    </source>
</evidence>
<dbReference type="PANTHER" id="PTHR42771">
    <property type="entry name" value="IRON(3+)-HYDROXAMATE IMPORT ATP-BINDING PROTEIN FHUC"/>
    <property type="match status" value="1"/>
</dbReference>
<dbReference type="PROSITE" id="PS50893">
    <property type="entry name" value="ABC_TRANSPORTER_2"/>
    <property type="match status" value="1"/>
</dbReference>
<dbReference type="SUPFAM" id="SSF52540">
    <property type="entry name" value="P-loop containing nucleoside triphosphate hydrolases"/>
    <property type="match status" value="1"/>
</dbReference>
<dbReference type="Gene3D" id="3.40.50.300">
    <property type="entry name" value="P-loop containing nucleotide triphosphate hydrolases"/>
    <property type="match status" value="1"/>
</dbReference>
<name>A0A1Z2XT22_9FIRM</name>
<evidence type="ECO:0000256" key="9">
    <source>
        <dbReference type="ARBA" id="ARBA00023136"/>
    </source>
</evidence>
<dbReference type="GO" id="GO:0016887">
    <property type="term" value="F:ATP hydrolysis activity"/>
    <property type="evidence" value="ECO:0007669"/>
    <property type="project" value="InterPro"/>
</dbReference>
<evidence type="ECO:0000256" key="5">
    <source>
        <dbReference type="ARBA" id="ARBA00022741"/>
    </source>
</evidence>
<dbReference type="Proteomes" id="UP000596035">
    <property type="component" value="Chromosome"/>
</dbReference>
<proteinExistence type="predicted"/>
<feature type="domain" description="ABC transporter" evidence="10">
    <location>
        <begin position="2"/>
        <end position="231"/>
    </location>
</feature>
<reference evidence="12 14" key="3">
    <citation type="submission" date="2020-11" db="EMBL/GenBank/DDBJ databases">
        <title>Closed and high quality bacterial genomes of the OMM12 community.</title>
        <authorList>
            <person name="Marbouty M."/>
            <person name="Lamy-Besnier Q."/>
            <person name="Debarbieux L."/>
            <person name="Koszul R."/>
        </authorList>
    </citation>
    <scope>NUCLEOTIDE SEQUENCE [LARGE SCALE GENOMIC DNA]</scope>
    <source>
        <strain evidence="12 14">KB18</strain>
    </source>
</reference>
<dbReference type="InterPro" id="IPR003439">
    <property type="entry name" value="ABC_transporter-like_ATP-bd"/>
</dbReference>
<dbReference type="KEGG" id="amur:ADH66_13665"/>
<keyword evidence="9" id="KW-0472">Membrane</keyword>
<comment type="subcellular location">
    <subcellularLocation>
        <location evidence="1">Cell membrane</location>
        <topology evidence="1">Peripheral membrane protein</topology>
    </subcellularLocation>
</comment>
<sequence>MMEFRHITSGYPGRTVLSDVSLTVPRGKITALIGPNGCGKSTLLNTAGGLIKPSAGEILLDGRPLPSYKRRELARLMALLPQSRELPRLTVERLAAFGRYPHGDMQSAKGQIEESLRRAGAWELRHRELRELSGGERQRAYIAMALCQDSELLLLDEPTTYLDIGQKNQVMELVRDLNVQGRTILAVLHDLPLAFMYSDYVALMESGKLTAFGTPDEVRESAAKAFGVKQALVTLEGREQIIFY</sequence>
<keyword evidence="7" id="KW-0408">Iron</keyword>
<keyword evidence="5" id="KW-0547">Nucleotide-binding</keyword>
<evidence type="ECO:0000313" key="14">
    <source>
        <dbReference type="Proteomes" id="UP000596035"/>
    </source>
</evidence>
<dbReference type="InterPro" id="IPR003593">
    <property type="entry name" value="AAA+_ATPase"/>
</dbReference>
<evidence type="ECO:0000313" key="11">
    <source>
        <dbReference type="EMBL" id="ASB41612.1"/>
    </source>
</evidence>
<evidence type="ECO:0000256" key="4">
    <source>
        <dbReference type="ARBA" id="ARBA00022496"/>
    </source>
</evidence>
<protein>
    <submittedName>
        <fullName evidence="12">ABC transporter ATP-binding protein</fullName>
    </submittedName>
</protein>
<reference evidence="13" key="2">
    <citation type="submission" date="2017-05" db="EMBL/GenBank/DDBJ databases">
        <title>Improved OligoMM genomes.</title>
        <authorList>
            <person name="Garzetti D."/>
        </authorList>
    </citation>
    <scope>NUCLEOTIDE SEQUENCE [LARGE SCALE GENOMIC DNA]</scope>
    <source>
        <strain evidence="13">KB18</strain>
    </source>
</reference>
<organism evidence="12 14">
    <name type="scientific">Acutalibacter muris</name>
    <dbReference type="NCBI Taxonomy" id="1796620"/>
    <lineage>
        <taxon>Bacteria</taxon>
        <taxon>Bacillati</taxon>
        <taxon>Bacillota</taxon>
        <taxon>Clostridia</taxon>
        <taxon>Eubacteriales</taxon>
        <taxon>Acutalibacteraceae</taxon>
        <taxon>Acutalibacter</taxon>
    </lineage>
</organism>
<evidence type="ECO:0000256" key="1">
    <source>
        <dbReference type="ARBA" id="ARBA00004202"/>
    </source>
</evidence>
<dbReference type="GO" id="GO:0005524">
    <property type="term" value="F:ATP binding"/>
    <property type="evidence" value="ECO:0007669"/>
    <property type="project" value="UniProtKB-KW"/>
</dbReference>
<evidence type="ECO:0000313" key="13">
    <source>
        <dbReference type="Proteomes" id="UP000196710"/>
    </source>
</evidence>
<dbReference type="CDD" id="cd03214">
    <property type="entry name" value="ABC_Iron-Siderophores_B12_Hemin"/>
    <property type="match status" value="1"/>
</dbReference>
<keyword evidence="3" id="KW-1003">Cell membrane</keyword>
<dbReference type="FunFam" id="3.40.50.300:FF:000134">
    <property type="entry name" value="Iron-enterobactin ABC transporter ATP-binding protein"/>
    <property type="match status" value="1"/>
</dbReference>
<dbReference type="Pfam" id="PF00005">
    <property type="entry name" value="ABC_tran"/>
    <property type="match status" value="1"/>
</dbReference>
<keyword evidence="8" id="KW-0406">Ion transport</keyword>
<dbReference type="EMBL" id="CP065321">
    <property type="protein sequence ID" value="QQR30871.1"/>
    <property type="molecule type" value="Genomic_DNA"/>
</dbReference>
<keyword evidence="4" id="KW-0410">Iron transport</keyword>
<keyword evidence="13" id="KW-1185">Reference proteome</keyword>
<dbReference type="InterPro" id="IPR027417">
    <property type="entry name" value="P-loop_NTPase"/>
</dbReference>
<dbReference type="GO" id="GO:0005886">
    <property type="term" value="C:plasma membrane"/>
    <property type="evidence" value="ECO:0007669"/>
    <property type="project" value="UniProtKB-SubCell"/>
</dbReference>
<dbReference type="Proteomes" id="UP000196710">
    <property type="component" value="Chromosome"/>
</dbReference>
<keyword evidence="6 12" id="KW-0067">ATP-binding</keyword>
<dbReference type="GO" id="GO:0006826">
    <property type="term" value="P:iron ion transport"/>
    <property type="evidence" value="ECO:0007669"/>
    <property type="project" value="UniProtKB-KW"/>
</dbReference>
<evidence type="ECO:0000256" key="8">
    <source>
        <dbReference type="ARBA" id="ARBA00023065"/>
    </source>
</evidence>
<dbReference type="AlphaFoldDB" id="A0A1Z2XT22"/>
<dbReference type="PANTHER" id="PTHR42771:SF2">
    <property type="entry name" value="IRON(3+)-HYDROXAMATE IMPORT ATP-BINDING PROTEIN FHUC"/>
    <property type="match status" value="1"/>
</dbReference>
<evidence type="ECO:0000256" key="7">
    <source>
        <dbReference type="ARBA" id="ARBA00023004"/>
    </source>
</evidence>
<evidence type="ECO:0000256" key="3">
    <source>
        <dbReference type="ARBA" id="ARBA00022475"/>
    </source>
</evidence>
<gene>
    <name evidence="11" type="ORF">ADH66_13665</name>
    <name evidence="12" type="ORF">I5Q82_04005</name>
</gene>